<feature type="region of interest" description="Disordered" evidence="2">
    <location>
        <begin position="287"/>
        <end position="350"/>
    </location>
</feature>
<dbReference type="EMBL" id="JBGMEF010000020">
    <property type="protein sequence ID" value="MFO3667405.1"/>
    <property type="molecule type" value="Genomic_DNA"/>
</dbReference>
<feature type="compositionally biased region" description="Basic and acidic residues" evidence="2">
    <location>
        <begin position="33"/>
        <end position="46"/>
    </location>
</feature>
<feature type="chain" id="PRO_5047071570" evidence="3">
    <location>
        <begin position="27"/>
        <end position="377"/>
    </location>
</feature>
<dbReference type="Proteomes" id="UP001637994">
    <property type="component" value="Unassembled WGS sequence"/>
</dbReference>
<protein>
    <submittedName>
        <fullName evidence="4">Sortase</fullName>
    </submittedName>
</protein>
<keyword evidence="5" id="KW-1185">Reference proteome</keyword>
<organism evidence="4 5">
    <name type="scientific">Anaerococcus kampingae</name>
    <dbReference type="NCBI Taxonomy" id="3115614"/>
    <lineage>
        <taxon>Bacteria</taxon>
        <taxon>Bacillati</taxon>
        <taxon>Bacillota</taxon>
        <taxon>Tissierellia</taxon>
        <taxon>Tissierellales</taxon>
        <taxon>Peptoniphilaceae</taxon>
        <taxon>Anaerococcus</taxon>
    </lineage>
</organism>
<dbReference type="RefSeq" id="WP_265237939.1">
    <property type="nucleotide sequence ID" value="NZ_JBGMEF010000020.1"/>
</dbReference>
<feature type="compositionally biased region" description="Basic and acidic residues" evidence="2">
    <location>
        <begin position="325"/>
        <end position="342"/>
    </location>
</feature>
<evidence type="ECO:0000256" key="2">
    <source>
        <dbReference type="SAM" id="MobiDB-lite"/>
    </source>
</evidence>
<feature type="signal peptide" evidence="3">
    <location>
        <begin position="1"/>
        <end position="26"/>
    </location>
</feature>
<feature type="region of interest" description="Disordered" evidence="2">
    <location>
        <begin position="33"/>
        <end position="59"/>
    </location>
</feature>
<proteinExistence type="predicted"/>
<keyword evidence="1" id="KW-0175">Coiled coil</keyword>
<keyword evidence="3" id="KW-0732">Signal</keyword>
<gene>
    <name evidence="4" type="ORF">ACCQ42_06435</name>
</gene>
<feature type="coiled-coil region" evidence="1">
    <location>
        <begin position="61"/>
        <end position="126"/>
    </location>
</feature>
<feature type="compositionally biased region" description="Basic and acidic residues" evidence="2">
    <location>
        <begin position="289"/>
        <end position="311"/>
    </location>
</feature>
<evidence type="ECO:0000313" key="4">
    <source>
        <dbReference type="EMBL" id="MFO3667405.1"/>
    </source>
</evidence>
<accession>A0ABW9ME14</accession>
<sequence length="377" mass="42510">MKVKHKASLALALLLAINIVPGRVDASQVMEEMPKQETMSEEKDVENPIPLSDETTKDDETKAFEEKVAKAKEELKKYLDSMDEESVDNPAIAYEGQAKEDIKNSITRAKELLNDEEIDQAKLEEIEKIPFKKVNGKKQGLFRDYTHKALVNFQVEGERSNKNPHNNKAYVGLRDNKIKIKSSFKGLKKSGESKNKFIKLNYVTEDDYKAMKLDGVSAATPKYKKQELPQDDYIIREVEDGYEIEITKLPADAKFIKPIALVKFADGTYFENGDIVYVKNENSAAKSSNLDKVDETSEATKKFEEKKELNKEHKKSQKVDQTSEATKKDKKEDPKQERKQDVKASSQNVKTGVGSSLLAILGFGASSTALFASKKRK</sequence>
<reference evidence="4 5" key="1">
    <citation type="journal article" date="2025" name="Anaerobe">
        <title>Description of Anaerococcus kampingiae sp. nov., Anaerococcus groningensis sp. nov., Anaerococcus martiniensis sp. nov., and Anaerococcus cruorum sp. nov., isolated from human clinical specimens.</title>
        <authorList>
            <person name="Boiten K.E."/>
            <person name="Meijer J."/>
            <person name="van Wezel E.M."/>
            <person name="Veloo A.C.M."/>
        </authorList>
    </citation>
    <scope>NUCLEOTIDE SEQUENCE [LARGE SCALE GENOMIC DNA]</scope>
    <source>
        <strain evidence="4 5">ENR0874</strain>
    </source>
</reference>
<comment type="caution">
    <text evidence="4">The sequence shown here is derived from an EMBL/GenBank/DDBJ whole genome shotgun (WGS) entry which is preliminary data.</text>
</comment>
<evidence type="ECO:0000256" key="3">
    <source>
        <dbReference type="SAM" id="SignalP"/>
    </source>
</evidence>
<evidence type="ECO:0000256" key="1">
    <source>
        <dbReference type="SAM" id="Coils"/>
    </source>
</evidence>
<name>A0ABW9ME14_9FIRM</name>
<evidence type="ECO:0000313" key="5">
    <source>
        <dbReference type="Proteomes" id="UP001637994"/>
    </source>
</evidence>